<dbReference type="Gene3D" id="1.10.10.10">
    <property type="entry name" value="Winged helix-like DNA-binding domain superfamily/Winged helix DNA-binding domain"/>
    <property type="match status" value="1"/>
</dbReference>
<comment type="subcellular location">
    <subcellularLocation>
        <location evidence="1">Cytoplasm</location>
    </subcellularLocation>
</comment>
<comment type="caution">
    <text evidence="13">The sequence shown here is derived from an EMBL/GenBank/DDBJ whole genome shotgun (WGS) entry which is preliminary data.</text>
</comment>
<dbReference type="SUPFAM" id="SSF46785">
    <property type="entry name" value="Winged helix' DNA-binding domain"/>
    <property type="match status" value="1"/>
</dbReference>
<evidence type="ECO:0000256" key="7">
    <source>
        <dbReference type="ARBA" id="ARBA00022833"/>
    </source>
</evidence>
<evidence type="ECO:0000256" key="5">
    <source>
        <dbReference type="ARBA" id="ARBA00022491"/>
    </source>
</evidence>
<accession>A0A2N3RAR5</accession>
<keyword evidence="7 11" id="KW-0862">Zinc</keyword>
<feature type="binding site" evidence="11">
    <location>
        <position position="127"/>
    </location>
    <ligand>
        <name>Zn(2+)</name>
        <dbReference type="ChEBI" id="CHEBI:29105"/>
    </ligand>
</feature>
<evidence type="ECO:0000256" key="1">
    <source>
        <dbReference type="ARBA" id="ARBA00004496"/>
    </source>
</evidence>
<sequence>MNAGSSVSRRTRQKNAIWKVLQAQNDFVSAKELHRLLRDSGQRIGLATVYRQLGSLHMSGSLDCIEHGGIRLYRVCLAQRKHHHHLVCERCGRTVEISPPDDGWLKAVASEHGFTVSSHTLEVYGLCSSCRDRSSGQTDVSDPPGSWA</sequence>
<name>A0A2N3RAR5_9BIFI</name>
<evidence type="ECO:0000256" key="11">
    <source>
        <dbReference type="PIRSR" id="PIRSR602481-1"/>
    </source>
</evidence>
<comment type="similarity">
    <text evidence="2">Belongs to the Fur family.</text>
</comment>
<comment type="cofactor">
    <cofactor evidence="12">
        <name>Mn(2+)</name>
        <dbReference type="ChEBI" id="CHEBI:29035"/>
    </cofactor>
    <cofactor evidence="12">
        <name>Fe(2+)</name>
        <dbReference type="ChEBI" id="CHEBI:29033"/>
    </cofactor>
    <text evidence="12">Binds 1 Mn(2+) or Fe(2+) ion per subunit.</text>
</comment>
<feature type="binding site" evidence="11">
    <location>
        <position position="91"/>
    </location>
    <ligand>
        <name>Zn(2+)</name>
        <dbReference type="ChEBI" id="CHEBI:29105"/>
    </ligand>
</feature>
<evidence type="ECO:0000256" key="6">
    <source>
        <dbReference type="ARBA" id="ARBA00022723"/>
    </source>
</evidence>
<evidence type="ECO:0000256" key="8">
    <source>
        <dbReference type="ARBA" id="ARBA00023015"/>
    </source>
</evidence>
<evidence type="ECO:0000256" key="4">
    <source>
        <dbReference type="ARBA" id="ARBA00022490"/>
    </source>
</evidence>
<dbReference type="RefSeq" id="WP_101432649.1">
    <property type="nucleotide sequence ID" value="NZ_PCHJ01000015.1"/>
</dbReference>
<dbReference type="GO" id="GO:0003700">
    <property type="term" value="F:DNA-binding transcription factor activity"/>
    <property type="evidence" value="ECO:0007669"/>
    <property type="project" value="InterPro"/>
</dbReference>
<keyword evidence="9" id="KW-0238">DNA-binding</keyword>
<dbReference type="Pfam" id="PF01475">
    <property type="entry name" value="FUR"/>
    <property type="match status" value="1"/>
</dbReference>
<dbReference type="InterPro" id="IPR036390">
    <property type="entry name" value="WH_DNA-bd_sf"/>
</dbReference>
<dbReference type="EMBL" id="PCHJ01000015">
    <property type="protein sequence ID" value="PKV09570.1"/>
    <property type="molecule type" value="Genomic_DNA"/>
</dbReference>
<dbReference type="GO" id="GO:0000976">
    <property type="term" value="F:transcription cis-regulatory region binding"/>
    <property type="evidence" value="ECO:0007669"/>
    <property type="project" value="TreeGrafter"/>
</dbReference>
<dbReference type="InterPro" id="IPR043135">
    <property type="entry name" value="Fur_C"/>
</dbReference>
<feature type="binding site" evidence="12">
    <location>
        <position position="82"/>
    </location>
    <ligand>
        <name>Fe cation</name>
        <dbReference type="ChEBI" id="CHEBI:24875"/>
    </ligand>
</feature>
<feature type="binding site" evidence="12">
    <location>
        <position position="119"/>
    </location>
    <ligand>
        <name>Fe cation</name>
        <dbReference type="ChEBI" id="CHEBI:24875"/>
    </ligand>
</feature>
<comment type="cofactor">
    <cofactor evidence="11">
        <name>Zn(2+)</name>
        <dbReference type="ChEBI" id="CHEBI:29105"/>
    </cofactor>
    <text evidence="11">Binds 1 zinc ion per subunit.</text>
</comment>
<keyword evidence="4" id="KW-0963">Cytoplasm</keyword>
<dbReference type="Proteomes" id="UP000233731">
    <property type="component" value="Unassembled WGS sequence"/>
</dbReference>
<dbReference type="GO" id="GO:1900376">
    <property type="term" value="P:regulation of secondary metabolite biosynthetic process"/>
    <property type="evidence" value="ECO:0007669"/>
    <property type="project" value="TreeGrafter"/>
</dbReference>
<evidence type="ECO:0000256" key="2">
    <source>
        <dbReference type="ARBA" id="ARBA00007957"/>
    </source>
</evidence>
<keyword evidence="10" id="KW-0804">Transcription</keyword>
<dbReference type="InterPro" id="IPR002481">
    <property type="entry name" value="FUR"/>
</dbReference>
<comment type="subunit">
    <text evidence="3">Homodimer.</text>
</comment>
<organism evidence="13 14">
    <name type="scientific">Bifidobacterium asteroides</name>
    <dbReference type="NCBI Taxonomy" id="1684"/>
    <lineage>
        <taxon>Bacteria</taxon>
        <taxon>Bacillati</taxon>
        <taxon>Actinomycetota</taxon>
        <taxon>Actinomycetes</taxon>
        <taxon>Bifidobacteriales</taxon>
        <taxon>Bifidobacteriaceae</taxon>
        <taxon>Bifidobacterium</taxon>
    </lineage>
</organism>
<protein>
    <submittedName>
        <fullName evidence="13">Peptide ABC transporter substrate-binding protein</fullName>
    </submittedName>
</protein>
<dbReference type="PANTHER" id="PTHR33202:SF2">
    <property type="entry name" value="FERRIC UPTAKE REGULATION PROTEIN"/>
    <property type="match status" value="1"/>
</dbReference>
<evidence type="ECO:0000313" key="14">
    <source>
        <dbReference type="Proteomes" id="UP000233731"/>
    </source>
</evidence>
<feature type="binding site" evidence="11">
    <location>
        <position position="130"/>
    </location>
    <ligand>
        <name>Zn(2+)</name>
        <dbReference type="ChEBI" id="CHEBI:29105"/>
    </ligand>
</feature>
<evidence type="ECO:0000256" key="10">
    <source>
        <dbReference type="ARBA" id="ARBA00023163"/>
    </source>
</evidence>
<feature type="binding site" evidence="11">
    <location>
        <position position="88"/>
    </location>
    <ligand>
        <name>Zn(2+)</name>
        <dbReference type="ChEBI" id="CHEBI:29105"/>
    </ligand>
</feature>
<reference evidence="13 14" key="1">
    <citation type="submission" date="2017-10" db="EMBL/GenBank/DDBJ databases">
        <title>Bifidobacterium genomics.</title>
        <authorList>
            <person name="Lugli G.A."/>
            <person name="Milani C."/>
            <person name="Mancabelli L."/>
        </authorList>
    </citation>
    <scope>NUCLEOTIDE SEQUENCE [LARGE SCALE GENOMIC DNA]</scope>
    <source>
        <strain evidence="13 14">1460B</strain>
    </source>
</reference>
<gene>
    <name evidence="13" type="ORF">CQR44_1105</name>
</gene>
<dbReference type="PANTHER" id="PTHR33202">
    <property type="entry name" value="ZINC UPTAKE REGULATION PROTEIN"/>
    <property type="match status" value="1"/>
</dbReference>
<dbReference type="InterPro" id="IPR036388">
    <property type="entry name" value="WH-like_DNA-bd_sf"/>
</dbReference>
<dbReference type="GO" id="GO:0005829">
    <property type="term" value="C:cytosol"/>
    <property type="evidence" value="ECO:0007669"/>
    <property type="project" value="TreeGrafter"/>
</dbReference>
<evidence type="ECO:0000256" key="9">
    <source>
        <dbReference type="ARBA" id="ARBA00023125"/>
    </source>
</evidence>
<dbReference type="GO" id="GO:0045892">
    <property type="term" value="P:negative regulation of DNA-templated transcription"/>
    <property type="evidence" value="ECO:0007669"/>
    <property type="project" value="TreeGrafter"/>
</dbReference>
<evidence type="ECO:0000256" key="3">
    <source>
        <dbReference type="ARBA" id="ARBA00011738"/>
    </source>
</evidence>
<keyword evidence="8" id="KW-0805">Transcription regulation</keyword>
<keyword evidence="5" id="KW-0678">Repressor</keyword>
<evidence type="ECO:0000256" key="12">
    <source>
        <dbReference type="PIRSR" id="PIRSR602481-2"/>
    </source>
</evidence>
<dbReference type="GO" id="GO:0008270">
    <property type="term" value="F:zinc ion binding"/>
    <property type="evidence" value="ECO:0007669"/>
    <property type="project" value="TreeGrafter"/>
</dbReference>
<proteinExistence type="inferred from homology"/>
<dbReference type="Gene3D" id="3.30.1490.190">
    <property type="match status" value="1"/>
</dbReference>
<dbReference type="CDD" id="cd07153">
    <property type="entry name" value="Fur_like"/>
    <property type="match status" value="1"/>
</dbReference>
<keyword evidence="12" id="KW-0408">Iron</keyword>
<evidence type="ECO:0000313" key="13">
    <source>
        <dbReference type="EMBL" id="PKV09570.1"/>
    </source>
</evidence>
<dbReference type="AlphaFoldDB" id="A0A2N3RAR5"/>
<keyword evidence="6 11" id="KW-0479">Metal-binding</keyword>